<reference evidence="1 2" key="1">
    <citation type="submission" date="2014-04" db="EMBL/GenBank/DDBJ databases">
        <authorList>
            <consortium name="DOE Joint Genome Institute"/>
            <person name="Kuo A."/>
            <person name="Kohler A."/>
            <person name="Costa M.D."/>
            <person name="Nagy L.G."/>
            <person name="Floudas D."/>
            <person name="Copeland A."/>
            <person name="Barry K.W."/>
            <person name="Cichocki N."/>
            <person name="Veneault-Fourrey C."/>
            <person name="LaButti K."/>
            <person name="Lindquist E.A."/>
            <person name="Lipzen A."/>
            <person name="Lundell T."/>
            <person name="Morin E."/>
            <person name="Murat C."/>
            <person name="Sun H."/>
            <person name="Tunlid A."/>
            <person name="Henrissat B."/>
            <person name="Grigoriev I.V."/>
            <person name="Hibbett D.S."/>
            <person name="Martin F."/>
            <person name="Nordberg H.P."/>
            <person name="Cantor M.N."/>
            <person name="Hua S.X."/>
        </authorList>
    </citation>
    <scope>NUCLEOTIDE SEQUENCE [LARGE SCALE GENOMIC DNA]</scope>
    <source>
        <strain evidence="1 2">Marx 270</strain>
    </source>
</reference>
<sequence length="148" mass="16482">MPGGESLRPEAEPSTSEHNIVALSTLAPTSPLTPGDLEGSALWSNKCSRFHFRADAFHNEKRYRNKRNVVKEHRLAMATSNFGKGTRARKSALATDMMGIGIGILNTMSLHVLNLRPQDGNTQRKAQELWLALSAAILILLYRRRTEE</sequence>
<dbReference type="InParanoid" id="A0A0C3NQK7"/>
<accession>A0A0C3NQK7</accession>
<evidence type="ECO:0000313" key="2">
    <source>
        <dbReference type="Proteomes" id="UP000054217"/>
    </source>
</evidence>
<dbReference type="HOGENOM" id="CLU_1759577_0_0_1"/>
<gene>
    <name evidence="1" type="ORF">M404DRAFT_32201</name>
</gene>
<organism evidence="1 2">
    <name type="scientific">Pisolithus tinctorius Marx 270</name>
    <dbReference type="NCBI Taxonomy" id="870435"/>
    <lineage>
        <taxon>Eukaryota</taxon>
        <taxon>Fungi</taxon>
        <taxon>Dikarya</taxon>
        <taxon>Basidiomycota</taxon>
        <taxon>Agaricomycotina</taxon>
        <taxon>Agaricomycetes</taxon>
        <taxon>Agaricomycetidae</taxon>
        <taxon>Boletales</taxon>
        <taxon>Sclerodermatineae</taxon>
        <taxon>Pisolithaceae</taxon>
        <taxon>Pisolithus</taxon>
    </lineage>
</organism>
<dbReference type="OrthoDB" id="2707907at2759"/>
<dbReference type="EMBL" id="KN832027">
    <property type="protein sequence ID" value="KIN97593.1"/>
    <property type="molecule type" value="Genomic_DNA"/>
</dbReference>
<dbReference type="Proteomes" id="UP000054217">
    <property type="component" value="Unassembled WGS sequence"/>
</dbReference>
<reference evidence="2" key="2">
    <citation type="submission" date="2015-01" db="EMBL/GenBank/DDBJ databases">
        <title>Evolutionary Origins and Diversification of the Mycorrhizal Mutualists.</title>
        <authorList>
            <consortium name="DOE Joint Genome Institute"/>
            <consortium name="Mycorrhizal Genomics Consortium"/>
            <person name="Kohler A."/>
            <person name="Kuo A."/>
            <person name="Nagy L.G."/>
            <person name="Floudas D."/>
            <person name="Copeland A."/>
            <person name="Barry K.W."/>
            <person name="Cichocki N."/>
            <person name="Veneault-Fourrey C."/>
            <person name="LaButti K."/>
            <person name="Lindquist E.A."/>
            <person name="Lipzen A."/>
            <person name="Lundell T."/>
            <person name="Morin E."/>
            <person name="Murat C."/>
            <person name="Riley R."/>
            <person name="Ohm R."/>
            <person name="Sun H."/>
            <person name="Tunlid A."/>
            <person name="Henrissat B."/>
            <person name="Grigoriev I.V."/>
            <person name="Hibbett D.S."/>
            <person name="Martin F."/>
        </authorList>
    </citation>
    <scope>NUCLEOTIDE SEQUENCE [LARGE SCALE GENOMIC DNA]</scope>
    <source>
        <strain evidence="2">Marx 270</strain>
    </source>
</reference>
<proteinExistence type="predicted"/>
<evidence type="ECO:0000313" key="1">
    <source>
        <dbReference type="EMBL" id="KIN97593.1"/>
    </source>
</evidence>
<dbReference type="AlphaFoldDB" id="A0A0C3NQK7"/>
<protein>
    <submittedName>
        <fullName evidence="1">Uncharacterized protein</fullName>
    </submittedName>
</protein>
<keyword evidence="2" id="KW-1185">Reference proteome</keyword>
<name>A0A0C3NQK7_PISTI</name>